<evidence type="ECO:0008006" key="3">
    <source>
        <dbReference type="Google" id="ProtNLM"/>
    </source>
</evidence>
<reference evidence="1 2" key="1">
    <citation type="submission" date="2024-07" db="EMBL/GenBank/DDBJ databases">
        <title>Marimonas sp.nov., isolated from tidal-flat sediment.</title>
        <authorList>
            <person name="Jayan J.N."/>
            <person name="Lee S.S."/>
        </authorList>
    </citation>
    <scope>NUCLEOTIDE SEQUENCE [LARGE SCALE GENOMIC DNA]</scope>
    <source>
        <strain evidence="1 2">MJW-29</strain>
    </source>
</reference>
<evidence type="ECO:0000313" key="2">
    <source>
        <dbReference type="Proteomes" id="UP001556098"/>
    </source>
</evidence>
<dbReference type="Proteomes" id="UP001556098">
    <property type="component" value="Unassembled WGS sequence"/>
</dbReference>
<gene>
    <name evidence="1" type="ORF">AB2B41_04440</name>
</gene>
<dbReference type="EMBL" id="JBFNXX010000002">
    <property type="protein sequence ID" value="MEW9918835.1"/>
    <property type="molecule type" value="Genomic_DNA"/>
</dbReference>
<proteinExistence type="predicted"/>
<evidence type="ECO:0000313" key="1">
    <source>
        <dbReference type="EMBL" id="MEW9918835.1"/>
    </source>
</evidence>
<accession>A0ABV3RIP3</accession>
<sequence length="480" mass="53258">MLGKDTEIVTADSSTVRVNRTKLNSGFGAPGDGEFLEGLDLKSEPFDDWRREAGASLERSCDSESDAKSVETSGHEIFRNPSILVMAFVSAGQNEEDNAFATGLVIDLRTSLSMWRQFPVIGPEAIGWHTERDGNLREIAETVNAAYAISGAIRRSGERIRVTASMSETATGYLVWTETFDGQMSDVFEMQENMGRAVVARIFPEIAKSEAARITRQNPSDVASWQLMAKVDEIERVGGEGYGTPESNRAQLVLLEDAVTRQPDYARAWARLGRYWFRSALQGWLEDRSDGFEKALEFTQKAVTLDPLDWEGHSYRALTLIFGNHSFGPGRFHAQEAVRLNPSAPLARHALGCALEWLGEIDEAIRQKEVLFALNPNYPARAAVLGELSTCLLFQGKMELAAETARNLRDLAPDYSRGLQRVASVLGHVGAKEEAADALERVMRLQPDFGENYVRETYPYSDTEHLETLIRGLRLAGMQG</sequence>
<comment type="caution">
    <text evidence="1">The sequence shown here is derived from an EMBL/GenBank/DDBJ whole genome shotgun (WGS) entry which is preliminary data.</text>
</comment>
<protein>
    <recommendedName>
        <fullName evidence="3">Tetratricopeptide repeat protein</fullName>
    </recommendedName>
</protein>
<keyword evidence="2" id="KW-1185">Reference proteome</keyword>
<name>A0ABV3RIP3_9RHOB</name>
<dbReference type="SUPFAM" id="SSF48452">
    <property type="entry name" value="TPR-like"/>
    <property type="match status" value="1"/>
</dbReference>
<organism evidence="1 2">
    <name type="scientific">Sulfitobacter sediminis</name>
    <dbReference type="NCBI Taxonomy" id="3234186"/>
    <lineage>
        <taxon>Bacteria</taxon>
        <taxon>Pseudomonadati</taxon>
        <taxon>Pseudomonadota</taxon>
        <taxon>Alphaproteobacteria</taxon>
        <taxon>Rhodobacterales</taxon>
        <taxon>Roseobacteraceae</taxon>
        <taxon>Sulfitobacter</taxon>
    </lineage>
</organism>
<dbReference type="InterPro" id="IPR011990">
    <property type="entry name" value="TPR-like_helical_dom_sf"/>
</dbReference>
<dbReference type="Gene3D" id="1.25.40.10">
    <property type="entry name" value="Tetratricopeptide repeat domain"/>
    <property type="match status" value="1"/>
</dbReference>
<dbReference type="RefSeq" id="WP_367876534.1">
    <property type="nucleotide sequence ID" value="NZ_JBFNXX010000002.1"/>
</dbReference>